<keyword evidence="1" id="KW-1133">Transmembrane helix</keyword>
<keyword evidence="1" id="KW-0472">Membrane</keyword>
<sequence>MTAYLIGAATAWLAGFLPFFGLYVAIPAAVALGLDYASATLWAALGNFTPILLIVLAFERLRRLPRVGPWLQTRTSERFRALADRYGMWLVLATTPLIGVWALAVTGVGLGMDRYRLAVFSGLSIALYALVITAGLALGLEALETVAEGGAKAPTLSRSPYAEPH</sequence>
<gene>
    <name evidence="2" type="ordered locus">Trad_2371</name>
</gene>
<dbReference type="InterPro" id="IPR009577">
    <property type="entry name" value="Sm_multidrug_ex"/>
</dbReference>
<keyword evidence="3" id="KW-1185">Reference proteome</keyword>
<name>D7CT17_TRURR</name>
<dbReference type="Proteomes" id="UP000000379">
    <property type="component" value="Chromosome"/>
</dbReference>
<proteinExistence type="predicted"/>
<evidence type="ECO:0008006" key="4">
    <source>
        <dbReference type="Google" id="ProtNLM"/>
    </source>
</evidence>
<evidence type="ECO:0000313" key="2">
    <source>
        <dbReference type="EMBL" id="ADI15480.1"/>
    </source>
</evidence>
<feature type="transmembrane region" description="Helical" evidence="1">
    <location>
        <begin position="12"/>
        <end position="34"/>
    </location>
</feature>
<accession>D7CT17</accession>
<feature type="transmembrane region" description="Helical" evidence="1">
    <location>
        <begin position="40"/>
        <end position="58"/>
    </location>
</feature>
<evidence type="ECO:0000313" key="3">
    <source>
        <dbReference type="Proteomes" id="UP000000379"/>
    </source>
</evidence>
<dbReference type="KEGG" id="tra:Trad_2371"/>
<keyword evidence="1" id="KW-0812">Transmembrane</keyword>
<dbReference type="Pfam" id="PF06695">
    <property type="entry name" value="Sm_multidrug_ex"/>
    <property type="match status" value="1"/>
</dbReference>
<evidence type="ECO:0000256" key="1">
    <source>
        <dbReference type="SAM" id="Phobius"/>
    </source>
</evidence>
<reference evidence="3" key="1">
    <citation type="submission" date="2010-05" db="EMBL/GenBank/DDBJ databases">
        <title>The complete genome of Truepera radiovictris DSM 17093.</title>
        <authorList>
            <consortium name="US DOE Joint Genome Institute (JGI-PGF)"/>
            <person name="Lucas S."/>
            <person name="Copeland A."/>
            <person name="Lapidus A."/>
            <person name="Glavina del Rio T."/>
            <person name="Dalin E."/>
            <person name="Tice H."/>
            <person name="Bruce D."/>
            <person name="Goodwin L."/>
            <person name="Pitluck S."/>
            <person name="Kyrpides N."/>
            <person name="Mavromatis K."/>
            <person name="Ovchinnikova G."/>
            <person name="Munk A.C."/>
            <person name="Detter J.C."/>
            <person name="Han C."/>
            <person name="Tapia R."/>
            <person name="Land M."/>
            <person name="Hauser L."/>
            <person name="Markowitz V."/>
            <person name="Cheng J.-F."/>
            <person name="Hugenholtz P."/>
            <person name="Woyke T."/>
            <person name="Wu D."/>
            <person name="Tindall B."/>
            <person name="Pomrenke H.G."/>
            <person name="Brambilla E."/>
            <person name="Klenk H.-P."/>
            <person name="Eisen J.A."/>
        </authorList>
    </citation>
    <scope>NUCLEOTIDE SEQUENCE [LARGE SCALE GENOMIC DNA]</scope>
    <source>
        <strain evidence="3">DSM 17093 / CIP 108686 / LMG 22925 / RQ-24</strain>
    </source>
</reference>
<dbReference type="EMBL" id="CP002049">
    <property type="protein sequence ID" value="ADI15480.1"/>
    <property type="molecule type" value="Genomic_DNA"/>
</dbReference>
<dbReference type="eggNOG" id="COG2426">
    <property type="taxonomic scope" value="Bacteria"/>
</dbReference>
<dbReference type="HOGENOM" id="CLU_1794523_0_0_0"/>
<organism evidence="2 3">
    <name type="scientific">Truepera radiovictrix (strain DSM 17093 / CIP 108686 / LMG 22925 / RQ-24)</name>
    <dbReference type="NCBI Taxonomy" id="649638"/>
    <lineage>
        <taxon>Bacteria</taxon>
        <taxon>Thermotogati</taxon>
        <taxon>Deinococcota</taxon>
        <taxon>Deinococci</taxon>
        <taxon>Trueperales</taxon>
        <taxon>Trueperaceae</taxon>
        <taxon>Truepera</taxon>
    </lineage>
</organism>
<reference evidence="2 3" key="2">
    <citation type="journal article" date="2011" name="Stand. Genomic Sci.">
        <title>Complete genome sequence of Truepera radiovictrix type strain (RQ-24).</title>
        <authorList>
            <person name="Ivanova N."/>
            <person name="Rohde C."/>
            <person name="Munk C."/>
            <person name="Nolan M."/>
            <person name="Lucas S."/>
            <person name="Del Rio T.G."/>
            <person name="Tice H."/>
            <person name="Deshpande S."/>
            <person name="Cheng J.F."/>
            <person name="Tapia R."/>
            <person name="Han C."/>
            <person name="Goodwin L."/>
            <person name="Pitluck S."/>
            <person name="Liolios K."/>
            <person name="Mavromatis K."/>
            <person name="Mikhailova N."/>
            <person name="Pati A."/>
            <person name="Chen A."/>
            <person name="Palaniappan K."/>
            <person name="Land M."/>
            <person name="Hauser L."/>
            <person name="Chang Y.J."/>
            <person name="Jeffries C.D."/>
            <person name="Brambilla E."/>
            <person name="Rohde M."/>
            <person name="Goker M."/>
            <person name="Tindall B.J."/>
            <person name="Woyke T."/>
            <person name="Bristow J."/>
            <person name="Eisen J.A."/>
            <person name="Markowitz V."/>
            <person name="Hugenholtz P."/>
            <person name="Kyrpides N.C."/>
            <person name="Klenk H.P."/>
            <person name="Lapidus A."/>
        </authorList>
    </citation>
    <scope>NUCLEOTIDE SEQUENCE [LARGE SCALE GENOMIC DNA]</scope>
    <source>
        <strain evidence="3">DSM 17093 / CIP 108686 / LMG 22925 / RQ-24</strain>
    </source>
</reference>
<dbReference type="AlphaFoldDB" id="D7CT17"/>
<feature type="transmembrane region" description="Helical" evidence="1">
    <location>
        <begin position="86"/>
        <end position="111"/>
    </location>
</feature>
<protein>
    <recommendedName>
        <fullName evidence="4">Small multi-drug export protein</fullName>
    </recommendedName>
</protein>
<feature type="transmembrane region" description="Helical" evidence="1">
    <location>
        <begin position="117"/>
        <end position="140"/>
    </location>
</feature>